<dbReference type="STRING" id="358396.CHINAEXTREME_17045"/>
<feature type="coiled-coil region" evidence="1">
    <location>
        <begin position="29"/>
        <end position="56"/>
    </location>
</feature>
<organism evidence="5 6">
    <name type="scientific">Natronobacterium lacisalsi AJ5</name>
    <dbReference type="NCBI Taxonomy" id="358396"/>
    <lineage>
        <taxon>Archaea</taxon>
        <taxon>Methanobacteriati</taxon>
        <taxon>Methanobacteriota</taxon>
        <taxon>Stenosarchaea group</taxon>
        <taxon>Halobacteria</taxon>
        <taxon>Halobacteriales</taxon>
        <taxon>Natrialbaceae</taxon>
        <taxon>Natronobacterium</taxon>
    </lineage>
</organism>
<evidence type="ECO:0000256" key="1">
    <source>
        <dbReference type="SAM" id="Coils"/>
    </source>
</evidence>
<evidence type="ECO:0000313" key="6">
    <source>
        <dbReference type="Proteomes" id="UP000011555"/>
    </source>
</evidence>
<dbReference type="RefSeq" id="WP_007140882.1">
    <property type="nucleotide sequence ID" value="NZ_AOLZ01000028.1"/>
</dbReference>
<protein>
    <submittedName>
        <fullName evidence="5">Gp13</fullName>
    </submittedName>
</protein>
<reference evidence="4" key="3">
    <citation type="submission" date="2017-01" db="EMBL/GenBank/DDBJ databases">
        <authorList>
            <person name="Mah S.A."/>
            <person name="Swanson W.J."/>
            <person name="Moy G.W."/>
            <person name="Vacquier V.D."/>
        </authorList>
    </citation>
    <scope>NUCLEOTIDE SEQUENCE</scope>
    <source>
        <strain evidence="4">AJ5</strain>
    </source>
</reference>
<evidence type="ECO:0000256" key="2">
    <source>
        <dbReference type="SAM" id="MobiDB-lite"/>
    </source>
</evidence>
<dbReference type="PATRIC" id="fig|358396.7.peg.1161"/>
<feature type="domain" description="DUF7389" evidence="3">
    <location>
        <begin position="6"/>
        <end position="63"/>
    </location>
</feature>
<keyword evidence="1" id="KW-0175">Coiled coil</keyword>
<evidence type="ECO:0000259" key="3">
    <source>
        <dbReference type="Pfam" id="PF24115"/>
    </source>
</evidence>
<evidence type="ECO:0000313" key="7">
    <source>
        <dbReference type="Proteomes" id="UP000186547"/>
    </source>
</evidence>
<feature type="region of interest" description="Disordered" evidence="2">
    <location>
        <begin position="61"/>
        <end position="83"/>
    </location>
</feature>
<keyword evidence="6" id="KW-1185">Reference proteome</keyword>
<feature type="region of interest" description="Disordered" evidence="2">
    <location>
        <begin position="1"/>
        <end position="26"/>
    </location>
</feature>
<dbReference type="AlphaFoldDB" id="M0LPZ7"/>
<dbReference type="GeneID" id="30922867"/>
<feature type="compositionally biased region" description="Polar residues" evidence="2">
    <location>
        <begin position="10"/>
        <end position="19"/>
    </location>
</feature>
<dbReference type="Proteomes" id="UP000186547">
    <property type="component" value="Chromosome"/>
</dbReference>
<dbReference type="Proteomes" id="UP000011555">
    <property type="component" value="Unassembled WGS sequence"/>
</dbReference>
<dbReference type="KEGG" id="hlc:CHINAEXTREME17045"/>
<dbReference type="InterPro" id="IPR055813">
    <property type="entry name" value="DUF7389"/>
</dbReference>
<name>M0LPZ7_NATLA</name>
<dbReference type="Pfam" id="PF24115">
    <property type="entry name" value="DUF7389"/>
    <property type="match status" value="1"/>
</dbReference>
<proteinExistence type="predicted"/>
<dbReference type="eggNOG" id="ENOG502N5YT">
    <property type="taxonomic scope" value="Archaea"/>
</dbReference>
<evidence type="ECO:0000313" key="5">
    <source>
        <dbReference type="EMBL" id="EMA35193.1"/>
    </source>
</evidence>
<dbReference type="EMBL" id="AOLZ01000028">
    <property type="protein sequence ID" value="EMA35193.1"/>
    <property type="molecule type" value="Genomic_DNA"/>
</dbReference>
<sequence length="83" mass="9476">MSDDDDDAISITTELTRGTSTDDRDKIRAEVSAESVDELDAKLERVRRQLEDWADEIRNIQPENSRGRRRLADDQSELGEVEA</sequence>
<gene>
    <name evidence="5" type="ORF">C445_05723</name>
    <name evidence="4" type="ORF">CHINAEXTREME_17045</name>
</gene>
<feature type="compositionally biased region" description="Acidic residues" evidence="2">
    <location>
        <begin position="74"/>
        <end position="83"/>
    </location>
</feature>
<reference evidence="4 7" key="1">
    <citation type="journal article" date="2011" name="J. Bacteriol.">
        <title>Genome sequence of Halobiforma lacisalsi AJ5, an extremely halophilic archaeon which harbors a bop gene.</title>
        <authorList>
            <person name="Jiang X."/>
            <person name="Wang S."/>
            <person name="Cheng H."/>
            <person name="Huo Y."/>
            <person name="Zhang X."/>
            <person name="Zhu X."/>
            <person name="Han X."/>
            <person name="Ni P."/>
            <person name="Wu M."/>
        </authorList>
    </citation>
    <scope>NUCLEOTIDE SEQUENCE [LARGE SCALE GENOMIC DNA]</scope>
    <source>
        <strain evidence="4 7">AJ5</strain>
    </source>
</reference>
<reference evidence="5 6" key="2">
    <citation type="journal article" date="2014" name="PLoS Genet.">
        <title>Phylogenetically driven sequencing of extremely halophilic archaea reveals strategies for static and dynamic osmo-response.</title>
        <authorList>
            <person name="Becker E.A."/>
            <person name="Seitzer P.M."/>
            <person name="Tritt A."/>
            <person name="Larsen D."/>
            <person name="Krusor M."/>
            <person name="Yao A.I."/>
            <person name="Wu D."/>
            <person name="Madern D."/>
            <person name="Eisen J.A."/>
            <person name="Darling A.E."/>
            <person name="Facciotti M.T."/>
        </authorList>
    </citation>
    <scope>NUCLEOTIDE SEQUENCE [LARGE SCALE GENOMIC DNA]</scope>
    <source>
        <strain evidence="5 6">AJ5</strain>
    </source>
</reference>
<accession>M0LPZ7</accession>
<dbReference type="EMBL" id="CP019285">
    <property type="protein sequence ID" value="APW99372.1"/>
    <property type="molecule type" value="Genomic_DNA"/>
</dbReference>
<evidence type="ECO:0000313" key="4">
    <source>
        <dbReference type="EMBL" id="APW99372.1"/>
    </source>
</evidence>